<dbReference type="SUPFAM" id="SSF103473">
    <property type="entry name" value="MFS general substrate transporter"/>
    <property type="match status" value="1"/>
</dbReference>
<evidence type="ECO:0000259" key="9">
    <source>
        <dbReference type="PROSITE" id="PS50850"/>
    </source>
</evidence>
<dbReference type="EMBL" id="PDNA01000161">
    <property type="protein sequence ID" value="PGH08300.1"/>
    <property type="molecule type" value="Genomic_DNA"/>
</dbReference>
<comment type="subcellular location">
    <subcellularLocation>
        <location evidence="1">Membrane</location>
        <topology evidence="1">Multi-pass membrane protein</topology>
    </subcellularLocation>
</comment>
<feature type="domain" description="Major facilitator superfamily (MFS) profile" evidence="9">
    <location>
        <begin position="42"/>
        <end position="481"/>
    </location>
</feature>
<evidence type="ECO:0000256" key="6">
    <source>
        <dbReference type="ARBA" id="ARBA00023136"/>
    </source>
</evidence>
<dbReference type="Gene3D" id="1.20.1250.20">
    <property type="entry name" value="MFS general substrate transporter like domains"/>
    <property type="match status" value="1"/>
</dbReference>
<evidence type="ECO:0000256" key="8">
    <source>
        <dbReference type="SAM" id="Phobius"/>
    </source>
</evidence>
<feature type="transmembrane region" description="Helical" evidence="8">
    <location>
        <begin position="293"/>
        <end position="314"/>
    </location>
</feature>
<dbReference type="InterPro" id="IPR050360">
    <property type="entry name" value="MFS_Sugar_Transporters"/>
</dbReference>
<dbReference type="PROSITE" id="PS00216">
    <property type="entry name" value="SUGAR_TRANSPORT_1"/>
    <property type="match status" value="2"/>
</dbReference>
<evidence type="ECO:0000256" key="3">
    <source>
        <dbReference type="ARBA" id="ARBA00022448"/>
    </source>
</evidence>
<dbReference type="InterPro" id="IPR003663">
    <property type="entry name" value="Sugar/inositol_transpt"/>
</dbReference>
<feature type="transmembrane region" description="Helical" evidence="8">
    <location>
        <begin position="458"/>
        <end position="477"/>
    </location>
</feature>
<dbReference type="OrthoDB" id="6133115at2759"/>
<feature type="transmembrane region" description="Helical" evidence="8">
    <location>
        <begin position="114"/>
        <end position="130"/>
    </location>
</feature>
<dbReference type="PRINTS" id="PR00171">
    <property type="entry name" value="SUGRTRNSPORT"/>
</dbReference>
<organism evidence="10 11">
    <name type="scientific">Polytolypa hystricis (strain UAMH7299)</name>
    <dbReference type="NCBI Taxonomy" id="1447883"/>
    <lineage>
        <taxon>Eukaryota</taxon>
        <taxon>Fungi</taxon>
        <taxon>Dikarya</taxon>
        <taxon>Ascomycota</taxon>
        <taxon>Pezizomycotina</taxon>
        <taxon>Eurotiomycetes</taxon>
        <taxon>Eurotiomycetidae</taxon>
        <taxon>Onygenales</taxon>
        <taxon>Onygenales incertae sedis</taxon>
        <taxon>Polytolypa</taxon>
    </lineage>
</organism>
<keyword evidence="4 8" id="KW-0812">Transmembrane</keyword>
<accession>A0A2B7XHB0</accession>
<feature type="transmembrane region" description="Helical" evidence="8">
    <location>
        <begin position="358"/>
        <end position="377"/>
    </location>
</feature>
<dbReference type="Proteomes" id="UP000224634">
    <property type="component" value="Unassembled WGS sequence"/>
</dbReference>
<gene>
    <name evidence="10" type="ORF">AJ80_07896</name>
</gene>
<dbReference type="PANTHER" id="PTHR48022">
    <property type="entry name" value="PLASTIDIC GLUCOSE TRANSPORTER 4"/>
    <property type="match status" value="1"/>
</dbReference>
<dbReference type="PANTHER" id="PTHR48022:SF3">
    <property type="entry name" value="HEXOSE TRANSPORTER PROTEIN (AFU_ORTHOLOGUE AFUA_8G04480)-RELATED"/>
    <property type="match status" value="1"/>
</dbReference>
<feature type="transmembrane region" description="Helical" evidence="8">
    <location>
        <begin position="334"/>
        <end position="351"/>
    </location>
</feature>
<feature type="transmembrane region" description="Helical" evidence="8">
    <location>
        <begin position="41"/>
        <end position="61"/>
    </location>
</feature>
<evidence type="ECO:0000256" key="5">
    <source>
        <dbReference type="ARBA" id="ARBA00022989"/>
    </source>
</evidence>
<feature type="transmembrane region" description="Helical" evidence="8">
    <location>
        <begin position="175"/>
        <end position="195"/>
    </location>
</feature>
<name>A0A2B7XHB0_POLH7</name>
<sequence>MGILKRSSKGDTLAVGTKLAALLPENAKPWYKTPHLRKLNCILLIPWLSATGYGFDVGSMMNGLQSIEQWWSYFGSPSTSILGTINAIFPIGKFLGLFLTAWASDRYGRKLPMYTGYFLMVVGAVIQGAAQNLPMFIIARFIIGFGTAGVSQPAPIMVSELSYPTHRGRLTSMYYSTYALGGLMAAWTTFGTFRIDSTWSWRIPSLLQGAIPLCQFFLLYFVPESPRYLIAKGRIEEARQIFVKYHAGGDESSPLVAFEMQEIQDSINLERQLSPEASWLDFVRTKANRKRTFIAVVVGIYGTWSGIALISYYLKLVLDTIGITESSMQTLINAILNVQGFIISVAVALLVDRLGRRPLWLCGVRGMLVSFILWTALSAKFTETGKTGFANGVLAFIFIYKFWYETTYSPLLLAYPIEVFPYTLRSRGLSISMASNQVALIAAQFGNPAAIKNIGWRYYIVICVLLLILLTIAYFVFPETKGRTLEEIREVFEGSSKDLTEIKGEEAEAEVVEDIEKQTTKN</sequence>
<evidence type="ECO:0000256" key="7">
    <source>
        <dbReference type="RuleBase" id="RU003346"/>
    </source>
</evidence>
<dbReference type="InterPro" id="IPR020846">
    <property type="entry name" value="MFS_dom"/>
</dbReference>
<dbReference type="NCBIfam" id="TIGR00879">
    <property type="entry name" value="SP"/>
    <property type="match status" value="1"/>
</dbReference>
<comment type="similarity">
    <text evidence="2 7">Belongs to the major facilitator superfamily. Sugar transporter (TC 2.A.1.1) family.</text>
</comment>
<keyword evidence="11" id="KW-1185">Reference proteome</keyword>
<dbReference type="STRING" id="1447883.A0A2B7XHB0"/>
<dbReference type="InterPro" id="IPR005829">
    <property type="entry name" value="Sugar_transporter_CS"/>
</dbReference>
<dbReference type="AlphaFoldDB" id="A0A2B7XHB0"/>
<protein>
    <recommendedName>
        <fullName evidence="9">Major facilitator superfamily (MFS) profile domain-containing protein</fullName>
    </recommendedName>
</protein>
<feature type="transmembrane region" description="Helical" evidence="8">
    <location>
        <begin position="389"/>
        <end position="415"/>
    </location>
</feature>
<evidence type="ECO:0000256" key="4">
    <source>
        <dbReference type="ARBA" id="ARBA00022692"/>
    </source>
</evidence>
<keyword evidence="5 8" id="KW-1133">Transmembrane helix</keyword>
<dbReference type="GO" id="GO:0005351">
    <property type="term" value="F:carbohydrate:proton symporter activity"/>
    <property type="evidence" value="ECO:0007669"/>
    <property type="project" value="TreeGrafter"/>
</dbReference>
<reference evidence="10 11" key="1">
    <citation type="submission" date="2017-10" db="EMBL/GenBank/DDBJ databases">
        <title>Comparative genomics in systemic dimorphic fungi from Ajellomycetaceae.</title>
        <authorList>
            <person name="Munoz J.F."/>
            <person name="Mcewen J.G."/>
            <person name="Clay O.K."/>
            <person name="Cuomo C.A."/>
        </authorList>
    </citation>
    <scope>NUCLEOTIDE SEQUENCE [LARGE SCALE GENOMIC DNA]</scope>
    <source>
        <strain evidence="10 11">UAMH7299</strain>
    </source>
</reference>
<evidence type="ECO:0000313" key="10">
    <source>
        <dbReference type="EMBL" id="PGH08300.1"/>
    </source>
</evidence>
<dbReference type="FunFam" id="1.20.1250.20:FF:000117">
    <property type="entry name" value="MFS hexose transporter"/>
    <property type="match status" value="1"/>
</dbReference>
<comment type="caution">
    <text evidence="10">The sequence shown here is derived from an EMBL/GenBank/DDBJ whole genome shotgun (WGS) entry which is preliminary data.</text>
</comment>
<evidence type="ECO:0000256" key="2">
    <source>
        <dbReference type="ARBA" id="ARBA00010992"/>
    </source>
</evidence>
<dbReference type="GO" id="GO:0016020">
    <property type="term" value="C:membrane"/>
    <property type="evidence" value="ECO:0007669"/>
    <property type="project" value="UniProtKB-SubCell"/>
</dbReference>
<dbReference type="InterPro" id="IPR005828">
    <property type="entry name" value="MFS_sugar_transport-like"/>
</dbReference>
<evidence type="ECO:0000313" key="11">
    <source>
        <dbReference type="Proteomes" id="UP000224634"/>
    </source>
</evidence>
<evidence type="ECO:0000256" key="1">
    <source>
        <dbReference type="ARBA" id="ARBA00004141"/>
    </source>
</evidence>
<dbReference type="InterPro" id="IPR036259">
    <property type="entry name" value="MFS_trans_sf"/>
</dbReference>
<keyword evidence="3 7" id="KW-0813">Transport</keyword>
<feature type="transmembrane region" description="Helical" evidence="8">
    <location>
        <begin position="81"/>
        <end position="102"/>
    </location>
</feature>
<proteinExistence type="inferred from homology"/>
<dbReference type="Pfam" id="PF00083">
    <property type="entry name" value="Sugar_tr"/>
    <property type="match status" value="1"/>
</dbReference>
<dbReference type="PROSITE" id="PS50850">
    <property type="entry name" value="MFS"/>
    <property type="match status" value="1"/>
</dbReference>
<keyword evidence="6 8" id="KW-0472">Membrane</keyword>